<dbReference type="GO" id="GO:0005737">
    <property type="term" value="C:cytoplasm"/>
    <property type="evidence" value="ECO:0007669"/>
    <property type="project" value="TreeGrafter"/>
</dbReference>
<dbReference type="SUPFAM" id="SSF55620">
    <property type="entry name" value="Tetrahydrobiopterin biosynthesis enzymes-like"/>
    <property type="match status" value="1"/>
</dbReference>
<dbReference type="InterPro" id="IPR006157">
    <property type="entry name" value="FolB_dom"/>
</dbReference>
<organism evidence="8 9">
    <name type="scientific">Labrys okinawensis</name>
    <dbReference type="NCBI Taxonomy" id="346911"/>
    <lineage>
        <taxon>Bacteria</taxon>
        <taxon>Pseudomonadati</taxon>
        <taxon>Pseudomonadota</taxon>
        <taxon>Alphaproteobacteria</taxon>
        <taxon>Hyphomicrobiales</taxon>
        <taxon>Xanthobacteraceae</taxon>
        <taxon>Labrys</taxon>
    </lineage>
</organism>
<dbReference type="PANTHER" id="PTHR42844:SF1">
    <property type="entry name" value="DIHYDRONEOPTERIN ALDOLASE 1-RELATED"/>
    <property type="match status" value="1"/>
</dbReference>
<name>A0A2S9QG95_9HYPH</name>
<comment type="pathway">
    <text evidence="2 6">Cofactor biosynthesis; tetrahydrofolate biosynthesis; 2-amino-4-hydroxy-6-hydroxymethyl-7,8-dihydropteridine diphosphate from 7,8-dihydroneopterin triphosphate: step 3/4.</text>
</comment>
<keyword evidence="9" id="KW-1185">Reference proteome</keyword>
<dbReference type="EC" id="4.1.2.25" evidence="6"/>
<accession>A0A2S9QG95</accession>
<keyword evidence="5 6" id="KW-0456">Lyase</keyword>
<comment type="caution">
    <text evidence="8">The sequence shown here is derived from an EMBL/GenBank/DDBJ whole genome shotgun (WGS) entry which is preliminary data.</text>
</comment>
<evidence type="ECO:0000259" key="7">
    <source>
        <dbReference type="SMART" id="SM00905"/>
    </source>
</evidence>
<comment type="catalytic activity">
    <reaction evidence="1 6">
        <text>7,8-dihydroneopterin = 6-hydroxymethyl-7,8-dihydropterin + glycolaldehyde</text>
        <dbReference type="Rhea" id="RHEA:10540"/>
        <dbReference type="ChEBI" id="CHEBI:17001"/>
        <dbReference type="ChEBI" id="CHEBI:17071"/>
        <dbReference type="ChEBI" id="CHEBI:44841"/>
        <dbReference type="EC" id="4.1.2.25"/>
    </reaction>
</comment>
<evidence type="ECO:0000256" key="6">
    <source>
        <dbReference type="RuleBase" id="RU362079"/>
    </source>
</evidence>
<dbReference type="Pfam" id="PF02152">
    <property type="entry name" value="FolB"/>
    <property type="match status" value="1"/>
</dbReference>
<dbReference type="UniPathway" id="UPA00077">
    <property type="reaction ID" value="UER00154"/>
</dbReference>
<comment type="function">
    <text evidence="6">Catalyzes the conversion of 7,8-dihydroneopterin to 6-hydroxymethyl-7,8-dihydropterin.</text>
</comment>
<dbReference type="InterPro" id="IPR043133">
    <property type="entry name" value="GTP-CH-I_C/QueF"/>
</dbReference>
<reference evidence="8 9" key="1">
    <citation type="submission" date="2018-02" db="EMBL/GenBank/DDBJ databases">
        <title>Whole genome sequencing of endophytic bacterium.</title>
        <authorList>
            <person name="Eedara R."/>
            <person name="Podile A.R."/>
        </authorList>
    </citation>
    <scope>NUCLEOTIDE SEQUENCE [LARGE SCALE GENOMIC DNA]</scope>
    <source>
        <strain evidence="8 9">RP1T</strain>
    </source>
</reference>
<evidence type="ECO:0000256" key="3">
    <source>
        <dbReference type="ARBA" id="ARBA00005708"/>
    </source>
</evidence>
<keyword evidence="4 6" id="KW-0289">Folate biosynthesis</keyword>
<sequence length="119" mass="13105">MTEPRSYSRVFLRALNLEAHIGYYEHEKGVTQPLVVDVELTLAEANFGNDDIGGTIDYDKIAAIGRDLAASHVDLLETFAERLAQRCLAFDRAAAVRVHVEKPRAVPGAMAGVEILRVK</sequence>
<dbReference type="AlphaFoldDB" id="A0A2S9QG95"/>
<dbReference type="NCBIfam" id="TIGR00525">
    <property type="entry name" value="folB"/>
    <property type="match status" value="1"/>
</dbReference>
<feature type="domain" description="Dihydroneopterin aldolase/epimerase" evidence="7">
    <location>
        <begin position="10"/>
        <end position="117"/>
    </location>
</feature>
<proteinExistence type="inferred from homology"/>
<evidence type="ECO:0000256" key="5">
    <source>
        <dbReference type="ARBA" id="ARBA00023239"/>
    </source>
</evidence>
<dbReference type="OrthoDB" id="7580479at2"/>
<protein>
    <recommendedName>
        <fullName evidence="6">7,8-dihydroneopterin aldolase</fullName>
        <ecNumber evidence="6">4.1.2.25</ecNumber>
    </recommendedName>
</protein>
<dbReference type="RefSeq" id="WP_105860732.1">
    <property type="nucleotide sequence ID" value="NZ_PUEJ01000002.1"/>
</dbReference>
<evidence type="ECO:0000313" key="9">
    <source>
        <dbReference type="Proteomes" id="UP000237682"/>
    </source>
</evidence>
<dbReference type="GO" id="GO:0046656">
    <property type="term" value="P:folic acid biosynthetic process"/>
    <property type="evidence" value="ECO:0007669"/>
    <property type="project" value="UniProtKB-UniRule"/>
</dbReference>
<evidence type="ECO:0000256" key="2">
    <source>
        <dbReference type="ARBA" id="ARBA00005013"/>
    </source>
</evidence>
<dbReference type="PANTHER" id="PTHR42844">
    <property type="entry name" value="DIHYDRONEOPTERIN ALDOLASE 1-RELATED"/>
    <property type="match status" value="1"/>
</dbReference>
<evidence type="ECO:0000313" key="8">
    <source>
        <dbReference type="EMBL" id="PRH88381.1"/>
    </source>
</evidence>
<dbReference type="GO" id="GO:0004150">
    <property type="term" value="F:dihydroneopterin aldolase activity"/>
    <property type="evidence" value="ECO:0007669"/>
    <property type="project" value="UniProtKB-UniRule"/>
</dbReference>
<dbReference type="NCBIfam" id="TIGR00526">
    <property type="entry name" value="folB_dom"/>
    <property type="match status" value="1"/>
</dbReference>
<dbReference type="Proteomes" id="UP000237682">
    <property type="component" value="Unassembled WGS sequence"/>
</dbReference>
<evidence type="ECO:0000256" key="1">
    <source>
        <dbReference type="ARBA" id="ARBA00001353"/>
    </source>
</evidence>
<gene>
    <name evidence="8" type="primary">folB</name>
    <name evidence="8" type="ORF">C5L14_03830</name>
</gene>
<dbReference type="InterPro" id="IPR006156">
    <property type="entry name" value="Dihydroneopterin_aldolase"/>
</dbReference>
<evidence type="ECO:0000256" key="4">
    <source>
        <dbReference type="ARBA" id="ARBA00022909"/>
    </source>
</evidence>
<comment type="similarity">
    <text evidence="3 6">Belongs to the DHNA family.</text>
</comment>
<dbReference type="GO" id="GO:0046654">
    <property type="term" value="P:tetrahydrofolate biosynthetic process"/>
    <property type="evidence" value="ECO:0007669"/>
    <property type="project" value="UniProtKB-UniRule"/>
</dbReference>
<dbReference type="Gene3D" id="3.30.1130.10">
    <property type="match status" value="1"/>
</dbReference>
<dbReference type="EMBL" id="PUEJ01000002">
    <property type="protein sequence ID" value="PRH88381.1"/>
    <property type="molecule type" value="Genomic_DNA"/>
</dbReference>
<dbReference type="SMART" id="SM00905">
    <property type="entry name" value="FolB"/>
    <property type="match status" value="1"/>
</dbReference>